<comment type="caution">
    <text evidence="1">The sequence shown here is derived from an EMBL/GenBank/DDBJ whole genome shotgun (WGS) entry which is preliminary data.</text>
</comment>
<gene>
    <name evidence="1" type="ORF">Ari01nite_90940</name>
</gene>
<dbReference type="InterPro" id="IPR009003">
    <property type="entry name" value="Peptidase_S1_PA"/>
</dbReference>
<dbReference type="Proteomes" id="UP000636960">
    <property type="component" value="Unassembled WGS sequence"/>
</dbReference>
<keyword evidence="2" id="KW-1185">Reference proteome</keyword>
<dbReference type="EMBL" id="BOMV01000107">
    <property type="protein sequence ID" value="GIF01630.1"/>
    <property type="molecule type" value="Genomic_DNA"/>
</dbReference>
<protein>
    <recommendedName>
        <fullName evidence="3">Peptidase S1 domain-containing protein</fullName>
    </recommendedName>
</protein>
<dbReference type="SUPFAM" id="SSF50494">
    <property type="entry name" value="Trypsin-like serine proteases"/>
    <property type="match status" value="1"/>
</dbReference>
<dbReference type="InterPro" id="IPR043504">
    <property type="entry name" value="Peptidase_S1_PA_chymotrypsin"/>
</dbReference>
<sequence length="89" mass="9017">MTAHALTYPGLGILKCAAIQIRPRYVVTAAHCLSYITVSPTVTVAPAGLASTRAGSTNRTSGGHESIGATVLLHRLSGRTGAGDRATSG</sequence>
<evidence type="ECO:0000313" key="2">
    <source>
        <dbReference type="Proteomes" id="UP000636960"/>
    </source>
</evidence>
<reference evidence="1" key="1">
    <citation type="submission" date="2021-01" db="EMBL/GenBank/DDBJ databases">
        <title>Whole genome shotgun sequence of Actinoplanes rishiriensis NBRC 108556.</title>
        <authorList>
            <person name="Komaki H."/>
            <person name="Tamura T."/>
        </authorList>
    </citation>
    <scope>NUCLEOTIDE SEQUENCE</scope>
    <source>
        <strain evidence="1">NBRC 108556</strain>
    </source>
</reference>
<evidence type="ECO:0000313" key="1">
    <source>
        <dbReference type="EMBL" id="GIF01630.1"/>
    </source>
</evidence>
<name>A0A919KAB5_9ACTN</name>
<organism evidence="1 2">
    <name type="scientific">Paractinoplanes rishiriensis</name>
    <dbReference type="NCBI Taxonomy" id="1050105"/>
    <lineage>
        <taxon>Bacteria</taxon>
        <taxon>Bacillati</taxon>
        <taxon>Actinomycetota</taxon>
        <taxon>Actinomycetes</taxon>
        <taxon>Micromonosporales</taxon>
        <taxon>Micromonosporaceae</taxon>
        <taxon>Paractinoplanes</taxon>
    </lineage>
</organism>
<proteinExistence type="predicted"/>
<evidence type="ECO:0008006" key="3">
    <source>
        <dbReference type="Google" id="ProtNLM"/>
    </source>
</evidence>
<dbReference type="Gene3D" id="2.40.10.10">
    <property type="entry name" value="Trypsin-like serine proteases"/>
    <property type="match status" value="1"/>
</dbReference>
<dbReference type="RefSeq" id="WP_203790446.1">
    <property type="nucleotide sequence ID" value="NZ_BOMV01000107.1"/>
</dbReference>
<dbReference type="AlphaFoldDB" id="A0A919KAB5"/>
<accession>A0A919KAB5</accession>